<feature type="transmembrane region" description="Helical" evidence="13">
    <location>
        <begin position="177"/>
        <end position="194"/>
    </location>
</feature>
<feature type="transmembrane region" description="Helical" evidence="13">
    <location>
        <begin position="120"/>
        <end position="139"/>
    </location>
</feature>
<dbReference type="Proteomes" id="UP000759131">
    <property type="component" value="Unassembled WGS sequence"/>
</dbReference>
<dbReference type="PROSITE" id="PS50125">
    <property type="entry name" value="GUANYLATE_CYCLASE_2"/>
    <property type="match status" value="1"/>
</dbReference>
<evidence type="ECO:0000256" key="12">
    <source>
        <dbReference type="SAM" id="MobiDB-lite"/>
    </source>
</evidence>
<keyword evidence="9 13" id="KW-1133">Transmembrane helix</keyword>
<evidence type="ECO:0000256" key="10">
    <source>
        <dbReference type="ARBA" id="ARBA00023136"/>
    </source>
</evidence>
<name>A0A7R9PZ20_9ACAR</name>
<dbReference type="AlphaFoldDB" id="A0A7R9PZ20"/>
<dbReference type="Pfam" id="PF16214">
    <property type="entry name" value="AC_N"/>
    <property type="match status" value="1"/>
</dbReference>
<keyword evidence="10 13" id="KW-0472">Membrane</keyword>
<dbReference type="GO" id="GO:0005524">
    <property type="term" value="F:ATP binding"/>
    <property type="evidence" value="ECO:0007669"/>
    <property type="project" value="UniProtKB-KW"/>
</dbReference>
<dbReference type="EMBL" id="CAJPIZ010003159">
    <property type="protein sequence ID" value="CAG2106002.1"/>
    <property type="molecule type" value="Genomic_DNA"/>
</dbReference>
<feature type="compositionally biased region" description="Polar residues" evidence="12">
    <location>
        <begin position="48"/>
        <end position="57"/>
    </location>
</feature>
<evidence type="ECO:0000256" key="11">
    <source>
        <dbReference type="ARBA" id="ARBA00023239"/>
    </source>
</evidence>
<dbReference type="GO" id="GO:0004016">
    <property type="term" value="F:adenylate cyclase activity"/>
    <property type="evidence" value="ECO:0007669"/>
    <property type="project" value="UniProtKB-EC"/>
</dbReference>
<dbReference type="GO" id="GO:0007189">
    <property type="term" value="P:adenylate cyclase-activating G protein-coupled receptor signaling pathway"/>
    <property type="evidence" value="ECO:0007669"/>
    <property type="project" value="TreeGrafter"/>
</dbReference>
<keyword evidence="6" id="KW-0547">Nucleotide-binding</keyword>
<dbReference type="PANTHER" id="PTHR45627:SF30">
    <property type="entry name" value="ADENYLATE CYCLASE TYPE 3"/>
    <property type="match status" value="1"/>
</dbReference>
<dbReference type="EC" id="4.6.1.1" evidence="3"/>
<proteinExistence type="predicted"/>
<keyword evidence="5" id="KW-0479">Metal-binding</keyword>
<gene>
    <name evidence="15" type="ORF">OSB1V03_LOCUS6006</name>
</gene>
<feature type="transmembrane region" description="Helical" evidence="13">
    <location>
        <begin position="145"/>
        <end position="165"/>
    </location>
</feature>
<evidence type="ECO:0000256" key="8">
    <source>
        <dbReference type="ARBA" id="ARBA00022842"/>
    </source>
</evidence>
<comment type="subcellular location">
    <subcellularLocation>
        <location evidence="2">Membrane</location>
        <topology evidence="2">Multi-pass membrane protein</topology>
    </subcellularLocation>
</comment>
<comment type="catalytic activity">
    <reaction evidence="1">
        <text>ATP = 3',5'-cyclic AMP + diphosphate</text>
        <dbReference type="Rhea" id="RHEA:15389"/>
        <dbReference type="ChEBI" id="CHEBI:30616"/>
        <dbReference type="ChEBI" id="CHEBI:33019"/>
        <dbReference type="ChEBI" id="CHEBI:58165"/>
        <dbReference type="EC" id="4.6.1.1"/>
    </reaction>
</comment>
<dbReference type="GO" id="GO:0035556">
    <property type="term" value="P:intracellular signal transduction"/>
    <property type="evidence" value="ECO:0007669"/>
    <property type="project" value="InterPro"/>
</dbReference>
<protein>
    <recommendedName>
        <fullName evidence="3">adenylate cyclase</fullName>
        <ecNumber evidence="3">4.6.1.1</ecNumber>
    </recommendedName>
</protein>
<evidence type="ECO:0000256" key="6">
    <source>
        <dbReference type="ARBA" id="ARBA00022741"/>
    </source>
</evidence>
<evidence type="ECO:0000259" key="14">
    <source>
        <dbReference type="PROSITE" id="PS50125"/>
    </source>
</evidence>
<feature type="transmembrane region" description="Helical" evidence="13">
    <location>
        <begin position="200"/>
        <end position="218"/>
    </location>
</feature>
<feature type="compositionally biased region" description="Polar residues" evidence="12">
    <location>
        <begin position="1"/>
        <end position="19"/>
    </location>
</feature>
<accession>A0A7R9PZ20</accession>
<evidence type="ECO:0000256" key="7">
    <source>
        <dbReference type="ARBA" id="ARBA00022840"/>
    </source>
</evidence>
<keyword evidence="7" id="KW-0067">ATP-binding</keyword>
<dbReference type="EMBL" id="OC857734">
    <property type="protein sequence ID" value="CAD7625572.1"/>
    <property type="molecule type" value="Genomic_DNA"/>
</dbReference>
<keyword evidence="11" id="KW-0456">Lyase</keyword>
<evidence type="ECO:0000313" key="16">
    <source>
        <dbReference type="Proteomes" id="UP000759131"/>
    </source>
</evidence>
<dbReference type="PANTHER" id="PTHR45627">
    <property type="entry name" value="ADENYLATE CYCLASE TYPE 1"/>
    <property type="match status" value="1"/>
</dbReference>
<reference evidence="15" key="1">
    <citation type="submission" date="2020-11" db="EMBL/GenBank/DDBJ databases">
        <authorList>
            <person name="Tran Van P."/>
        </authorList>
    </citation>
    <scope>NUCLEOTIDE SEQUENCE</scope>
</reference>
<feature type="compositionally biased region" description="Acidic residues" evidence="12">
    <location>
        <begin position="26"/>
        <end position="43"/>
    </location>
</feature>
<feature type="region of interest" description="Disordered" evidence="12">
    <location>
        <begin position="1"/>
        <end position="61"/>
    </location>
</feature>
<organism evidence="15">
    <name type="scientific">Medioppia subpectinata</name>
    <dbReference type="NCBI Taxonomy" id="1979941"/>
    <lineage>
        <taxon>Eukaryota</taxon>
        <taxon>Metazoa</taxon>
        <taxon>Ecdysozoa</taxon>
        <taxon>Arthropoda</taxon>
        <taxon>Chelicerata</taxon>
        <taxon>Arachnida</taxon>
        <taxon>Acari</taxon>
        <taxon>Acariformes</taxon>
        <taxon>Sarcoptiformes</taxon>
        <taxon>Oribatida</taxon>
        <taxon>Brachypylina</taxon>
        <taxon>Oppioidea</taxon>
        <taxon>Oppiidae</taxon>
        <taxon>Medioppia</taxon>
    </lineage>
</organism>
<dbReference type="InterPro" id="IPR001054">
    <property type="entry name" value="A/G_cyclase"/>
</dbReference>
<keyword evidence="4 13" id="KW-0812">Transmembrane</keyword>
<dbReference type="Gene3D" id="3.30.70.1230">
    <property type="entry name" value="Nucleotide cyclase"/>
    <property type="match status" value="1"/>
</dbReference>
<evidence type="ECO:0000256" key="5">
    <source>
        <dbReference type="ARBA" id="ARBA00022723"/>
    </source>
</evidence>
<dbReference type="GO" id="GO:0005886">
    <property type="term" value="C:plasma membrane"/>
    <property type="evidence" value="ECO:0007669"/>
    <property type="project" value="TreeGrafter"/>
</dbReference>
<evidence type="ECO:0000256" key="9">
    <source>
        <dbReference type="ARBA" id="ARBA00022989"/>
    </source>
</evidence>
<evidence type="ECO:0000256" key="4">
    <source>
        <dbReference type="ARBA" id="ARBA00022692"/>
    </source>
</evidence>
<evidence type="ECO:0000256" key="13">
    <source>
        <dbReference type="SAM" id="Phobius"/>
    </source>
</evidence>
<dbReference type="OrthoDB" id="10261550at2759"/>
<dbReference type="InterPro" id="IPR029787">
    <property type="entry name" value="Nucleotide_cyclase"/>
</dbReference>
<sequence>MTKRTISSNGLKDLTTNGDQPVVGGDDNEDEVDEEAALDDTGEEQLKPINSDNSSAVNKDKSRVKRQSLILRRGDTDLSIDHSGVQRFLPTCMHFAFADRDAERLYREYYETEKRSDFKTLIVIVLIVNVVLFLLYSLSYSSTHLPQMAVLFVTFALTLIGLVLCVQRTERTVTSRLWTLIPFILWSVQIAQIFCDVWMFAVPALPSDSVALILLYTYSAYVIYPLRLRICSTLAILMAFIHFLFVTIAPNRRQEMFVSQLAANVILFVATNLLGTMSFFFYERQQRRAFLETRQSLEVKLVLEEESQEQERLLLSVLPKHVAAGIRQDLGTVVDGQFHKIHMSILFADIVGFTAISSTCPAPELVRTLNELFARFDKLSDMWYRLDSDLSHDYKHSLFRSKP</sequence>
<dbReference type="InterPro" id="IPR032628">
    <property type="entry name" value="AC_N"/>
</dbReference>
<evidence type="ECO:0000256" key="3">
    <source>
        <dbReference type="ARBA" id="ARBA00012201"/>
    </source>
</evidence>
<feature type="transmembrane region" description="Helical" evidence="13">
    <location>
        <begin position="261"/>
        <end position="282"/>
    </location>
</feature>
<feature type="domain" description="Guanylate cyclase" evidence="14">
    <location>
        <begin position="344"/>
        <end position="379"/>
    </location>
</feature>
<dbReference type="SUPFAM" id="SSF55073">
    <property type="entry name" value="Nucleotide cyclase"/>
    <property type="match status" value="1"/>
</dbReference>
<evidence type="ECO:0000313" key="15">
    <source>
        <dbReference type="EMBL" id="CAD7625572.1"/>
    </source>
</evidence>
<feature type="transmembrane region" description="Helical" evidence="13">
    <location>
        <begin position="230"/>
        <end position="249"/>
    </location>
</feature>
<evidence type="ECO:0000256" key="2">
    <source>
        <dbReference type="ARBA" id="ARBA00004141"/>
    </source>
</evidence>
<evidence type="ECO:0000256" key="1">
    <source>
        <dbReference type="ARBA" id="ARBA00001593"/>
    </source>
</evidence>
<dbReference type="GO" id="GO:0006171">
    <property type="term" value="P:cAMP biosynthetic process"/>
    <property type="evidence" value="ECO:0007669"/>
    <property type="project" value="TreeGrafter"/>
</dbReference>
<dbReference type="GO" id="GO:0046872">
    <property type="term" value="F:metal ion binding"/>
    <property type="evidence" value="ECO:0007669"/>
    <property type="project" value="UniProtKB-KW"/>
</dbReference>
<keyword evidence="16" id="KW-1185">Reference proteome</keyword>
<dbReference type="Pfam" id="PF00211">
    <property type="entry name" value="Guanylate_cyc"/>
    <property type="match status" value="1"/>
</dbReference>
<keyword evidence="8" id="KW-0460">Magnesium</keyword>